<dbReference type="OMA" id="DFAWCQP"/>
<evidence type="ECO:0000256" key="4">
    <source>
        <dbReference type="ARBA" id="ARBA00001967"/>
    </source>
</evidence>
<keyword evidence="10" id="KW-0464">Manganese</keyword>
<dbReference type="KEGG" id="mis:MICPUN_56498"/>
<evidence type="ECO:0000256" key="13">
    <source>
        <dbReference type="ARBA" id="ARBA00048809"/>
    </source>
</evidence>
<dbReference type="GO" id="GO:0046872">
    <property type="term" value="F:metal ion binding"/>
    <property type="evidence" value="ECO:0007669"/>
    <property type="project" value="UniProtKB-KW"/>
</dbReference>
<dbReference type="RefSeq" id="XP_002499881.1">
    <property type="nucleotide sequence ID" value="XM_002499835.1"/>
</dbReference>
<dbReference type="InterPro" id="IPR044015">
    <property type="entry name" value="FBPase_C_dom"/>
</dbReference>
<dbReference type="GO" id="GO:0042132">
    <property type="term" value="F:fructose 1,6-bisphosphate 1-phosphatase activity"/>
    <property type="evidence" value="ECO:0007669"/>
    <property type="project" value="UniProtKB-EC"/>
</dbReference>
<dbReference type="InterPro" id="IPR039763">
    <property type="entry name" value="ARMT1"/>
</dbReference>
<dbReference type="InterPro" id="IPR036075">
    <property type="entry name" value="ARMT-1-like_metal-bd_sf"/>
</dbReference>
<dbReference type="GO" id="GO:0006974">
    <property type="term" value="P:DNA damage response"/>
    <property type="evidence" value="ECO:0007669"/>
    <property type="project" value="TreeGrafter"/>
</dbReference>
<evidence type="ECO:0000256" key="14">
    <source>
        <dbReference type="RuleBase" id="RU000508"/>
    </source>
</evidence>
<evidence type="ECO:0000256" key="8">
    <source>
        <dbReference type="ARBA" id="ARBA00022723"/>
    </source>
</evidence>
<evidence type="ECO:0000256" key="5">
    <source>
        <dbReference type="ARBA" id="ARBA00009519"/>
    </source>
</evidence>
<evidence type="ECO:0000256" key="9">
    <source>
        <dbReference type="ARBA" id="ARBA00022801"/>
    </source>
</evidence>
<comment type="similarity">
    <text evidence="5">Belongs to the damage-control phosphatase family. Sugar phosphate phosphatase III subfamily.</text>
</comment>
<dbReference type="OrthoDB" id="541375at2759"/>
<dbReference type="PRINTS" id="PR00115">
    <property type="entry name" value="F16BPHPHTASE"/>
</dbReference>
<proteinExistence type="inferred from homology"/>
<dbReference type="PIRSF" id="PIRSF500210">
    <property type="entry name" value="FBPtase"/>
    <property type="match status" value="1"/>
</dbReference>
<evidence type="ECO:0000256" key="6">
    <source>
        <dbReference type="ARBA" id="ARBA00010941"/>
    </source>
</evidence>
<evidence type="ECO:0000313" key="19">
    <source>
        <dbReference type="EMBL" id="ACO61139.1"/>
    </source>
</evidence>
<name>C1DZL4_MICCC</name>
<dbReference type="STRING" id="296587.C1DZL4"/>
<dbReference type="Pfam" id="PF01937">
    <property type="entry name" value="ARMT1-like_dom"/>
    <property type="match status" value="1"/>
</dbReference>
<dbReference type="EC" id="3.1.3.11" evidence="7"/>
<dbReference type="Proteomes" id="UP000002009">
    <property type="component" value="Chromosome 2"/>
</dbReference>
<evidence type="ECO:0000259" key="17">
    <source>
        <dbReference type="Pfam" id="PF01937"/>
    </source>
</evidence>
<dbReference type="eggNOG" id="KOG1458">
    <property type="taxonomic scope" value="Eukaryota"/>
</dbReference>
<feature type="region of interest" description="Disordered" evidence="15">
    <location>
        <begin position="1"/>
        <end position="26"/>
    </location>
</feature>
<dbReference type="EMBL" id="CP001323">
    <property type="protein sequence ID" value="ACO61139.1"/>
    <property type="molecule type" value="Genomic_DNA"/>
</dbReference>
<feature type="domain" description="Fructose-1-6-bisphosphatase class 1 C-terminal" evidence="18">
    <location>
        <begin position="685"/>
        <end position="808"/>
    </location>
</feature>
<accession>C1DZL4</accession>
<evidence type="ECO:0000256" key="1">
    <source>
        <dbReference type="ARBA" id="ARBA00001273"/>
    </source>
</evidence>
<keyword evidence="9 14" id="KW-0378">Hydrolase</keyword>
<comment type="cofactor">
    <cofactor evidence="4">
        <name>Ni(2+)</name>
        <dbReference type="ChEBI" id="CHEBI:49786"/>
    </cofactor>
</comment>
<protein>
    <recommendedName>
        <fullName evidence="7">fructose-bisphosphatase</fullName>
        <ecNumber evidence="7">3.1.3.11</ecNumber>
    </recommendedName>
    <alternativeName>
        <fullName evidence="12">D-fructose-1,6-bisphosphate 1-phosphohydrolase</fullName>
    </alternativeName>
</protein>
<dbReference type="InterPro" id="IPR000146">
    <property type="entry name" value="FBPase_class-1"/>
</dbReference>
<dbReference type="InParanoid" id="C1DZL4"/>
<evidence type="ECO:0000256" key="10">
    <source>
        <dbReference type="ARBA" id="ARBA00023211"/>
    </source>
</evidence>
<dbReference type="CDD" id="cd00354">
    <property type="entry name" value="FBPase"/>
    <property type="match status" value="1"/>
</dbReference>
<evidence type="ECO:0000256" key="12">
    <source>
        <dbReference type="ARBA" id="ARBA00032973"/>
    </source>
</evidence>
<dbReference type="InterPro" id="IPR002791">
    <property type="entry name" value="ARMT1-like_metal-bd"/>
</dbReference>
<dbReference type="GO" id="GO:0005975">
    <property type="term" value="P:carbohydrate metabolic process"/>
    <property type="evidence" value="ECO:0007669"/>
    <property type="project" value="InterPro"/>
</dbReference>
<dbReference type="AlphaFoldDB" id="C1DZL4"/>
<dbReference type="PANTHER" id="PTHR12260:SF6">
    <property type="entry name" value="DAMAGE-CONTROL PHOSPHATASE ARMT1"/>
    <property type="match status" value="1"/>
</dbReference>
<evidence type="ECO:0000259" key="16">
    <source>
        <dbReference type="Pfam" id="PF00316"/>
    </source>
</evidence>
<feature type="region of interest" description="Disordered" evidence="15">
    <location>
        <begin position="242"/>
        <end position="261"/>
    </location>
</feature>
<evidence type="ECO:0000256" key="15">
    <source>
        <dbReference type="SAM" id="MobiDB-lite"/>
    </source>
</evidence>
<dbReference type="SUPFAM" id="SSF111321">
    <property type="entry name" value="AF1104-like"/>
    <property type="match status" value="1"/>
</dbReference>
<evidence type="ECO:0000256" key="11">
    <source>
        <dbReference type="ARBA" id="ARBA00023277"/>
    </source>
</evidence>
<dbReference type="eggNOG" id="KOG3870">
    <property type="taxonomic scope" value="Eukaryota"/>
</dbReference>
<comment type="cofactor">
    <cofactor evidence="3">
        <name>Mn(2+)</name>
        <dbReference type="ChEBI" id="CHEBI:29035"/>
    </cofactor>
</comment>
<dbReference type="Pfam" id="PF18913">
    <property type="entry name" value="FBPase_C"/>
    <property type="match status" value="1"/>
</dbReference>
<evidence type="ECO:0000256" key="3">
    <source>
        <dbReference type="ARBA" id="ARBA00001936"/>
    </source>
</evidence>
<evidence type="ECO:0000259" key="18">
    <source>
        <dbReference type="Pfam" id="PF18913"/>
    </source>
</evidence>
<dbReference type="Gene3D" id="3.40.50.10880">
    <property type="entry name" value="Uncharacterised protein PF01937, DUF89, domain 3"/>
    <property type="match status" value="1"/>
</dbReference>
<evidence type="ECO:0000313" key="20">
    <source>
        <dbReference type="Proteomes" id="UP000002009"/>
    </source>
</evidence>
<dbReference type="SUPFAM" id="SSF56655">
    <property type="entry name" value="Carbohydrate phosphatase"/>
    <property type="match status" value="1"/>
</dbReference>
<gene>
    <name evidence="19" type="primary">FBPASE_2</name>
    <name evidence="19" type="ORF">MICPUN_56498</name>
</gene>
<evidence type="ECO:0000256" key="2">
    <source>
        <dbReference type="ARBA" id="ARBA00001326"/>
    </source>
</evidence>
<sequence>MISTPSGGPRTWDGSTPPVITSDEPGSWAHDTVSRRLREDILARVFRDNAEVLASGTIAEANLRALDAELAAAATSVITRVPPDGGPDLDTWTQLCEPHLGKTWLEAPWLFAEFYFYRRILAAIGYFDRASPAFGRDPFAADKRAGLEAGMRAATQLARRANAFAEKRQGGVAATAEEVRLFLMVALWGNRMDLSIWPEDGGNEGGGTKGERAANAFAEALSSGEKYLLSDDSQAAARLLLSDPKGPADKRQQTAGGTKQTKDVSVVVDNAGFELTCDLALADALIVAGCTRRVTLRVKAHPVFVSDATVADAMDTIDAMASSADADVAAMGARWRVHLSSGAWVLVPDFAWCQPQPFWSLPEPVAAELRQSRLVIVKGDANYRRLLGDARWDLAMPFADVTCCFPAPLLALRTLKAELGCGISRSKEIEAKEKHPGDWMTSGTFGCAQLNAAPAGQHAVASLATALPPDASFAGVKGGRVKGVGGEGGGGLTLAERERLDLAKTLVALANASRELARTLRSAPARSSVTLGSAPGGTRNATGDDQRKLDVVADDIFASHLGACGGVRWYSSEETDFPLELDANGTMVVCCDPLDGSRNIDCNIPVGSIFGVYRVVRTLGGGEGDGVAQCTQPARAQVAAGYAHHSGATTLVLAVGDTGSAVEFVLDDDTGAFVVAADGAPLRCPPRGQIYSLNDARFDDWPEGLRRYVVDARRGENQTGKQYSARYVCSLVGDFHRTMKYGGWCGNPRPHLRWQFEVAPLAFVARAAGAIATDGTNDVMANEDGPSAAHERTPLFVGSVDDVAELLTYGDVRQVAKTYAL</sequence>
<comment type="similarity">
    <text evidence="6 14">Belongs to the FBPase class 1 family.</text>
</comment>
<dbReference type="Gene3D" id="3.30.540.10">
    <property type="entry name" value="Fructose-1,6-Bisphosphatase, subunit A, domain 1"/>
    <property type="match status" value="1"/>
</dbReference>
<dbReference type="GeneID" id="8240608"/>
<dbReference type="InterPro" id="IPR028343">
    <property type="entry name" value="FBPtase"/>
</dbReference>
<comment type="catalytic activity">
    <reaction evidence="13">
        <text>beta-D-fructose 6-phosphate = dihydroxyacetone + D-glyceraldehyde 3-phosphate</text>
        <dbReference type="Rhea" id="RHEA:28002"/>
        <dbReference type="ChEBI" id="CHEBI:16016"/>
        <dbReference type="ChEBI" id="CHEBI:57634"/>
        <dbReference type="ChEBI" id="CHEBI:59776"/>
    </reaction>
</comment>
<keyword evidence="20" id="KW-1185">Reference proteome</keyword>
<keyword evidence="11 14" id="KW-0119">Carbohydrate metabolism</keyword>
<evidence type="ECO:0000256" key="7">
    <source>
        <dbReference type="ARBA" id="ARBA00013093"/>
    </source>
</evidence>
<keyword evidence="8" id="KW-0479">Metal-binding</keyword>
<dbReference type="Gene3D" id="1.20.930.60">
    <property type="match status" value="1"/>
</dbReference>
<reference evidence="19 20" key="1">
    <citation type="journal article" date="2009" name="Science">
        <title>Green evolution and dynamic adaptations revealed by genomes of the marine picoeukaryotes Micromonas.</title>
        <authorList>
            <person name="Worden A.Z."/>
            <person name="Lee J.H."/>
            <person name="Mock T."/>
            <person name="Rouze P."/>
            <person name="Simmons M.P."/>
            <person name="Aerts A.L."/>
            <person name="Allen A.E."/>
            <person name="Cuvelier M.L."/>
            <person name="Derelle E."/>
            <person name="Everett M.V."/>
            <person name="Foulon E."/>
            <person name="Grimwood J."/>
            <person name="Gundlach H."/>
            <person name="Henrissat B."/>
            <person name="Napoli C."/>
            <person name="McDonald S.M."/>
            <person name="Parker M.S."/>
            <person name="Rombauts S."/>
            <person name="Salamov A."/>
            <person name="Von Dassow P."/>
            <person name="Badger J.H."/>
            <person name="Coutinho P.M."/>
            <person name="Demir E."/>
            <person name="Dubchak I."/>
            <person name="Gentemann C."/>
            <person name="Eikrem W."/>
            <person name="Gready J.E."/>
            <person name="John U."/>
            <person name="Lanier W."/>
            <person name="Lindquist E.A."/>
            <person name="Lucas S."/>
            <person name="Mayer K.F."/>
            <person name="Moreau H."/>
            <person name="Not F."/>
            <person name="Otillar R."/>
            <person name="Panaud O."/>
            <person name="Pangilinan J."/>
            <person name="Paulsen I."/>
            <person name="Piegu B."/>
            <person name="Poliakov A."/>
            <person name="Robbens S."/>
            <person name="Schmutz J."/>
            <person name="Toulza E."/>
            <person name="Wyss T."/>
            <person name="Zelensky A."/>
            <person name="Zhou K."/>
            <person name="Armbrust E.V."/>
            <person name="Bhattacharya D."/>
            <person name="Goodenough U.W."/>
            <person name="Van de Peer Y."/>
            <person name="Grigoriev I.V."/>
        </authorList>
    </citation>
    <scope>NUCLEOTIDE SEQUENCE [LARGE SCALE GENOMIC DNA]</scope>
    <source>
        <strain evidence="20">RCC299 / NOUM17</strain>
    </source>
</reference>
<dbReference type="PANTHER" id="PTHR12260">
    <property type="entry name" value="DAMAGE-CONTROL PHOSPHATASE ARMT1"/>
    <property type="match status" value="1"/>
</dbReference>
<dbReference type="GO" id="GO:0005634">
    <property type="term" value="C:nucleus"/>
    <property type="evidence" value="ECO:0007669"/>
    <property type="project" value="TreeGrafter"/>
</dbReference>
<feature type="domain" description="Damage-control phosphatase ARMT1-like metal-binding" evidence="17">
    <location>
        <begin position="81"/>
        <end position="425"/>
    </location>
</feature>
<dbReference type="InterPro" id="IPR033391">
    <property type="entry name" value="FBPase_N"/>
</dbReference>
<dbReference type="HAMAP" id="MF_01855">
    <property type="entry name" value="FBPase_class1"/>
    <property type="match status" value="1"/>
</dbReference>
<dbReference type="PIRSF" id="PIRSF000904">
    <property type="entry name" value="FBPtase_SBPase"/>
    <property type="match status" value="1"/>
</dbReference>
<comment type="catalytic activity">
    <reaction evidence="2">
        <text>beta-D-fructose 1-phosphate + H2O = D-fructose + phosphate</text>
        <dbReference type="Rhea" id="RHEA:35603"/>
        <dbReference type="ChEBI" id="CHEBI:15377"/>
        <dbReference type="ChEBI" id="CHEBI:37721"/>
        <dbReference type="ChEBI" id="CHEBI:43474"/>
        <dbReference type="ChEBI" id="CHEBI:138881"/>
    </reaction>
</comment>
<dbReference type="Pfam" id="PF00316">
    <property type="entry name" value="FBPase"/>
    <property type="match status" value="1"/>
</dbReference>
<feature type="domain" description="Fructose-1-6-bisphosphatase class I N-terminal" evidence="16">
    <location>
        <begin position="500"/>
        <end position="676"/>
    </location>
</feature>
<organism evidence="19 20">
    <name type="scientific">Micromonas commoda (strain RCC299 / NOUM17 / CCMP2709)</name>
    <name type="common">Picoplanktonic green alga</name>
    <dbReference type="NCBI Taxonomy" id="296587"/>
    <lineage>
        <taxon>Eukaryota</taxon>
        <taxon>Viridiplantae</taxon>
        <taxon>Chlorophyta</taxon>
        <taxon>Mamiellophyceae</taxon>
        <taxon>Mamiellales</taxon>
        <taxon>Mamiellaceae</taxon>
        <taxon>Micromonas</taxon>
    </lineage>
</organism>
<comment type="catalytic activity">
    <reaction evidence="1">
        <text>beta-D-fructose 1,6-bisphosphate + H2O = beta-D-fructose 6-phosphate + phosphate</text>
        <dbReference type="Rhea" id="RHEA:11064"/>
        <dbReference type="ChEBI" id="CHEBI:15377"/>
        <dbReference type="ChEBI" id="CHEBI:32966"/>
        <dbReference type="ChEBI" id="CHEBI:43474"/>
        <dbReference type="ChEBI" id="CHEBI:57634"/>
        <dbReference type="EC" id="3.1.3.11"/>
    </reaction>
</comment>
<dbReference type="Gene3D" id="3.40.190.80">
    <property type="match status" value="1"/>
</dbReference>